<evidence type="ECO:0000256" key="10">
    <source>
        <dbReference type="ARBA" id="ARBA00023242"/>
    </source>
</evidence>
<dbReference type="GO" id="GO:0008270">
    <property type="term" value="F:zinc ion binding"/>
    <property type="evidence" value="ECO:0007669"/>
    <property type="project" value="UniProtKB-KW"/>
</dbReference>
<keyword evidence="10" id="KW-0539">Nucleus</keyword>
<dbReference type="FunFam" id="3.30.160.60:FF:000100">
    <property type="entry name" value="Zinc finger 45-like"/>
    <property type="match status" value="1"/>
</dbReference>
<keyword evidence="8" id="KW-0238">DNA-binding</keyword>
<feature type="compositionally biased region" description="Acidic residues" evidence="12">
    <location>
        <begin position="419"/>
        <end position="428"/>
    </location>
</feature>
<dbReference type="SUPFAM" id="SSF57667">
    <property type="entry name" value="beta-beta-alpha zinc fingers"/>
    <property type="match status" value="1"/>
</dbReference>
<name>A0A9P8VRP9_9HYPO</name>
<keyword evidence="15" id="KW-1185">Reference proteome</keyword>
<feature type="region of interest" description="Disordered" evidence="12">
    <location>
        <begin position="1"/>
        <end position="101"/>
    </location>
</feature>
<keyword evidence="5 11" id="KW-0863">Zinc-finger</keyword>
<evidence type="ECO:0000256" key="1">
    <source>
        <dbReference type="ARBA" id="ARBA00004123"/>
    </source>
</evidence>
<evidence type="ECO:0000256" key="8">
    <source>
        <dbReference type="ARBA" id="ARBA00023125"/>
    </source>
</evidence>
<reference evidence="14 15" key="1">
    <citation type="journal article" date="2021" name="Nat. Commun.">
        <title>Genetic determinants of endophytism in the Arabidopsis root mycobiome.</title>
        <authorList>
            <person name="Mesny F."/>
            <person name="Miyauchi S."/>
            <person name="Thiergart T."/>
            <person name="Pickel B."/>
            <person name="Atanasova L."/>
            <person name="Karlsson M."/>
            <person name="Huettel B."/>
            <person name="Barry K.W."/>
            <person name="Haridas S."/>
            <person name="Chen C."/>
            <person name="Bauer D."/>
            <person name="Andreopoulos W."/>
            <person name="Pangilinan J."/>
            <person name="LaButti K."/>
            <person name="Riley R."/>
            <person name="Lipzen A."/>
            <person name="Clum A."/>
            <person name="Drula E."/>
            <person name="Henrissat B."/>
            <person name="Kohler A."/>
            <person name="Grigoriev I.V."/>
            <person name="Martin F.M."/>
            <person name="Hacquard S."/>
        </authorList>
    </citation>
    <scope>NUCLEOTIDE SEQUENCE [LARGE SCALE GENOMIC DNA]</scope>
    <source>
        <strain evidence="14 15">MPI-CAGE-CH-0241</strain>
    </source>
</reference>
<dbReference type="OrthoDB" id="4738706at2759"/>
<protein>
    <recommendedName>
        <fullName evidence="13">C2H2-type domain-containing protein</fullName>
    </recommendedName>
</protein>
<feature type="region of interest" description="Disordered" evidence="12">
    <location>
        <begin position="245"/>
        <end position="283"/>
    </location>
</feature>
<gene>
    <name evidence="14" type="ORF">B0T10DRAFT_235316</name>
</gene>
<evidence type="ECO:0000256" key="2">
    <source>
        <dbReference type="ARBA" id="ARBA00006991"/>
    </source>
</evidence>
<evidence type="ECO:0000313" key="14">
    <source>
        <dbReference type="EMBL" id="KAH6873484.1"/>
    </source>
</evidence>
<dbReference type="AlphaFoldDB" id="A0A9P8VRP9"/>
<comment type="caution">
    <text evidence="14">The sequence shown here is derived from an EMBL/GenBank/DDBJ whole genome shotgun (WGS) entry which is preliminary data.</text>
</comment>
<comment type="similarity">
    <text evidence="2">Belongs to the krueppel C2H2-type zinc-finger protein family.</text>
</comment>
<comment type="subcellular location">
    <subcellularLocation>
        <location evidence="1">Nucleus</location>
    </subcellularLocation>
</comment>
<dbReference type="GO" id="GO:0043565">
    <property type="term" value="F:sequence-specific DNA binding"/>
    <property type="evidence" value="ECO:0007669"/>
    <property type="project" value="TreeGrafter"/>
</dbReference>
<keyword evidence="9" id="KW-0804">Transcription</keyword>
<sequence length="518" mass="57039">MQPNSVSTMRSQVPTALPAHQLPAFQLPPKAPNMSEASKESSNLQARDCSPSSSRPTSAGSLPTPTQPTPTELLRSPSPFSAPSSWAPSSRGLSSPSSLSSVGPAAPYRPYPYQSLPAMGGSVLSNIHQPGGHMLMIPGMDVPRYGHHLMMHGLGLPPPQSRRPFKCDQCVQSFSRNHDLKRHKRIHLAVKPFPCTFCGKSFSRKDAIKRHRLVKGCGATSEKREEGSELDKNVTDILTRDCKPGLKMCTDNQPPQLGSITSSSNNSPFPTTSREDEPSSQDDIQLTRAIIKMKPLEDALETFTKHPPPNYSQQHTLPMLPKLSEDPEYRVSSQTPHSDGSSAVTERYIDERKSQIVDSIVFNVTQWLRSNFDACRKHAGFNASAASGTSEVHWGSHSKTKPSNSIKPNNGKRKSTERDDCETDDDDEDRHREDGQSNDRSIQGNEKPKYACPYFKYNPAKYKDWRICPGPGWTDVHRVKGVKGHHSVPCVSLICSQGASLPSPQTAKTSLWTLLAAF</sequence>
<feature type="domain" description="C2H2-type" evidence="13">
    <location>
        <begin position="193"/>
        <end position="224"/>
    </location>
</feature>
<evidence type="ECO:0000256" key="7">
    <source>
        <dbReference type="ARBA" id="ARBA00023015"/>
    </source>
</evidence>
<keyword evidence="7" id="KW-0805">Transcription regulation</keyword>
<dbReference type="Gene3D" id="3.30.160.60">
    <property type="entry name" value="Classic Zinc Finger"/>
    <property type="match status" value="2"/>
</dbReference>
<dbReference type="EMBL" id="JAGPYM010000046">
    <property type="protein sequence ID" value="KAH6873484.1"/>
    <property type="molecule type" value="Genomic_DNA"/>
</dbReference>
<dbReference type="PANTHER" id="PTHR24408">
    <property type="entry name" value="ZINC FINGER PROTEIN"/>
    <property type="match status" value="1"/>
</dbReference>
<evidence type="ECO:0000256" key="3">
    <source>
        <dbReference type="ARBA" id="ARBA00022723"/>
    </source>
</evidence>
<dbReference type="PANTHER" id="PTHR24408:SF58">
    <property type="entry name" value="TRANSCRIPTION FACTOR (TFIIIA), PUTATIVE (AFU_ORTHOLOGUE AFUA_1G05150)-RELATED"/>
    <property type="match status" value="1"/>
</dbReference>
<accession>A0A9P8VRP9</accession>
<dbReference type="InterPro" id="IPR013087">
    <property type="entry name" value="Znf_C2H2_type"/>
</dbReference>
<feature type="domain" description="C2H2-type" evidence="13">
    <location>
        <begin position="165"/>
        <end position="192"/>
    </location>
</feature>
<evidence type="ECO:0000256" key="5">
    <source>
        <dbReference type="ARBA" id="ARBA00022771"/>
    </source>
</evidence>
<organism evidence="14 15">
    <name type="scientific">Thelonectria olida</name>
    <dbReference type="NCBI Taxonomy" id="1576542"/>
    <lineage>
        <taxon>Eukaryota</taxon>
        <taxon>Fungi</taxon>
        <taxon>Dikarya</taxon>
        <taxon>Ascomycota</taxon>
        <taxon>Pezizomycotina</taxon>
        <taxon>Sordariomycetes</taxon>
        <taxon>Hypocreomycetidae</taxon>
        <taxon>Hypocreales</taxon>
        <taxon>Nectriaceae</taxon>
        <taxon>Thelonectria</taxon>
    </lineage>
</organism>
<proteinExistence type="inferred from homology"/>
<keyword evidence="6" id="KW-0862">Zinc</keyword>
<evidence type="ECO:0000256" key="11">
    <source>
        <dbReference type="PROSITE-ProRule" id="PRU00042"/>
    </source>
</evidence>
<evidence type="ECO:0000259" key="13">
    <source>
        <dbReference type="PROSITE" id="PS50157"/>
    </source>
</evidence>
<dbReference type="PROSITE" id="PS00028">
    <property type="entry name" value="ZINC_FINGER_C2H2_1"/>
    <property type="match status" value="1"/>
</dbReference>
<keyword evidence="4" id="KW-0677">Repeat</keyword>
<feature type="compositionally biased region" description="Low complexity" evidence="12">
    <location>
        <begin position="50"/>
        <end position="64"/>
    </location>
</feature>
<dbReference type="InterPro" id="IPR036236">
    <property type="entry name" value="Znf_C2H2_sf"/>
</dbReference>
<feature type="region of interest" description="Disordered" evidence="12">
    <location>
        <begin position="386"/>
        <end position="446"/>
    </location>
</feature>
<feature type="compositionally biased region" description="Low complexity" evidence="12">
    <location>
        <begin position="76"/>
        <end position="101"/>
    </location>
</feature>
<evidence type="ECO:0000256" key="12">
    <source>
        <dbReference type="SAM" id="MobiDB-lite"/>
    </source>
</evidence>
<dbReference type="SMART" id="SM00355">
    <property type="entry name" value="ZnF_C2H2"/>
    <property type="match status" value="2"/>
</dbReference>
<dbReference type="PROSITE" id="PS50157">
    <property type="entry name" value="ZINC_FINGER_C2H2_2"/>
    <property type="match status" value="2"/>
</dbReference>
<dbReference type="GO" id="GO:0000981">
    <property type="term" value="F:DNA-binding transcription factor activity, RNA polymerase II-specific"/>
    <property type="evidence" value="ECO:0007669"/>
    <property type="project" value="TreeGrafter"/>
</dbReference>
<evidence type="ECO:0000256" key="4">
    <source>
        <dbReference type="ARBA" id="ARBA00022737"/>
    </source>
</evidence>
<dbReference type="Pfam" id="PF00096">
    <property type="entry name" value="zf-C2H2"/>
    <property type="match status" value="2"/>
</dbReference>
<evidence type="ECO:0000256" key="9">
    <source>
        <dbReference type="ARBA" id="ARBA00023163"/>
    </source>
</evidence>
<evidence type="ECO:0000313" key="15">
    <source>
        <dbReference type="Proteomes" id="UP000777438"/>
    </source>
</evidence>
<dbReference type="GO" id="GO:0005634">
    <property type="term" value="C:nucleus"/>
    <property type="evidence" value="ECO:0007669"/>
    <property type="project" value="UniProtKB-SubCell"/>
</dbReference>
<dbReference type="FunFam" id="3.30.160.60:FF:001156">
    <property type="entry name" value="Zinc finger protein 407"/>
    <property type="match status" value="1"/>
</dbReference>
<evidence type="ECO:0000256" key="6">
    <source>
        <dbReference type="ARBA" id="ARBA00022833"/>
    </source>
</evidence>
<feature type="compositionally biased region" description="Low complexity" evidence="12">
    <location>
        <begin position="259"/>
        <end position="272"/>
    </location>
</feature>
<dbReference type="Proteomes" id="UP000777438">
    <property type="component" value="Unassembled WGS sequence"/>
</dbReference>
<feature type="compositionally biased region" description="Polar residues" evidence="12">
    <location>
        <begin position="1"/>
        <end position="14"/>
    </location>
</feature>
<keyword evidence="3" id="KW-0479">Metal-binding</keyword>